<keyword evidence="5" id="KW-0064">Aspartyl protease</keyword>
<evidence type="ECO:0000313" key="8">
    <source>
        <dbReference type="RefSeq" id="XP_020766597.2"/>
    </source>
</evidence>
<feature type="active site" evidence="3">
    <location>
        <position position="246"/>
    </location>
</feature>
<reference evidence="8" key="2">
    <citation type="submission" date="2025-08" db="UniProtKB">
        <authorList>
            <consortium name="RefSeq"/>
        </authorList>
    </citation>
    <scope>IDENTIFICATION</scope>
    <source>
        <tissue evidence="8">Tongue muscle</tissue>
    </source>
</reference>
<dbReference type="PANTHER" id="PTHR47966:SF49">
    <property type="entry name" value="PEPSIN A-5"/>
    <property type="match status" value="1"/>
</dbReference>
<feature type="disulfide bond" evidence="4">
    <location>
        <begin position="237"/>
        <end position="241"/>
    </location>
</feature>
<dbReference type="Gene3D" id="2.40.70.10">
    <property type="entry name" value="Acid Proteases"/>
    <property type="match status" value="2"/>
</dbReference>
<dbReference type="SUPFAM" id="SSF50630">
    <property type="entry name" value="Acid proteases"/>
    <property type="match status" value="1"/>
</dbReference>
<dbReference type="GO" id="GO:0004190">
    <property type="term" value="F:aspartic-type endopeptidase activity"/>
    <property type="evidence" value="ECO:0007669"/>
    <property type="project" value="UniProtKB-KW"/>
</dbReference>
<keyword evidence="4" id="KW-1015">Disulfide bond</keyword>
<evidence type="ECO:0000313" key="7">
    <source>
        <dbReference type="Proteomes" id="UP001652640"/>
    </source>
</evidence>
<dbReference type="FunCoup" id="A0A6J0YZJ2">
    <property type="interactions" value="53"/>
</dbReference>
<feature type="domain" description="Peptidase A1" evidence="6">
    <location>
        <begin position="45"/>
        <end position="355"/>
    </location>
</feature>
<dbReference type="InterPro" id="IPR001461">
    <property type="entry name" value="Aspartic_peptidase_A1"/>
</dbReference>
<dbReference type="Proteomes" id="UP001652640">
    <property type="component" value="Chromosome 28"/>
</dbReference>
<protein>
    <submittedName>
        <fullName evidence="8">Pregnancy-associated glycoprotein 2-like</fullName>
    </submittedName>
</protein>
<keyword evidence="5" id="KW-0645">Protease</keyword>
<dbReference type="KEGG" id="ovr:110148778"/>
<dbReference type="GO" id="GO:0006508">
    <property type="term" value="P:proteolysis"/>
    <property type="evidence" value="ECO:0007669"/>
    <property type="project" value="UniProtKB-KW"/>
</dbReference>
<dbReference type="PROSITE" id="PS00141">
    <property type="entry name" value="ASP_PROTEASE"/>
    <property type="match status" value="1"/>
</dbReference>
<dbReference type="RefSeq" id="XP_020766597.2">
    <property type="nucleotide sequence ID" value="XM_020910938.2"/>
</dbReference>
<comment type="similarity">
    <text evidence="2 5">Belongs to the peptidase A1 family.</text>
</comment>
<dbReference type="PANTHER" id="PTHR47966">
    <property type="entry name" value="BETA-SITE APP-CLEAVING ENZYME, ISOFORM A-RELATED"/>
    <property type="match status" value="1"/>
</dbReference>
<dbReference type="InterPro" id="IPR021109">
    <property type="entry name" value="Peptidase_aspartic_dom_sf"/>
</dbReference>
<keyword evidence="7" id="KW-1185">Reference proteome</keyword>
<dbReference type="AlphaFoldDB" id="A0A6J0YZJ2"/>
<reference evidence="7" key="1">
    <citation type="journal article" date="2022" name="J. Hered.">
        <title>A De Novo Chromosome-Level Genome Assembly of the White-Tailed Deer, Odocoileus Virginianus.</title>
        <authorList>
            <person name="London E.W."/>
            <person name="Roca A.L."/>
            <person name="Novakofski J.E."/>
            <person name="Mateus-Pinilla N.E."/>
        </authorList>
    </citation>
    <scope>NUCLEOTIDE SEQUENCE [LARGE SCALE GENOMIC DNA]</scope>
</reference>
<dbReference type="InterPro" id="IPR033121">
    <property type="entry name" value="PEPTIDASE_A1"/>
</dbReference>
<dbReference type="GeneID" id="110148778"/>
<dbReference type="OrthoDB" id="771136at2759"/>
<evidence type="ECO:0000259" key="6">
    <source>
        <dbReference type="PROSITE" id="PS51767"/>
    </source>
</evidence>
<accession>A0A6J0YZJ2</accession>
<keyword evidence="5" id="KW-0378">Hydrolase</keyword>
<dbReference type="InParanoid" id="A0A6J0YZJ2"/>
<feature type="disulfide bond" evidence="4">
    <location>
        <begin position="76"/>
        <end position="81"/>
    </location>
</feature>
<feature type="active site" evidence="3">
    <location>
        <position position="63"/>
    </location>
</feature>
<sequence>MSTTLKRKNLMNSFLEEHTYSLFQNSAKNKKFSILPLRNFKDIFYTGKISIGTPRQQFRVLFDTSFADFWVTSVYCQDPGCSKHKHFDPRESTTFEITDRHMNHLNKFGRIMGFFGRDIVRIGNVVIKNQTFALSQSQTSKILPCVPFEGILGLGYPTLATVGITPFFDNLMQQGIISEPVFAFYLNTKKKNGRVVMLGGVDHSYHKGKLNWIPVSESRYWQITLDRISMNGKVIGCTNRCQAILDTGSSSVCGPTRLITKIQRLIGARPSKGCRYLISRRVNTTIPPVVFTINGVDYPMHPENYILRTSCGLCVRTFVGGTEEMTESETWILGDVFLRLYVSVFDRGNCRIGLAPAV</sequence>
<organism evidence="7 8">
    <name type="scientific">Odocoileus virginianus</name>
    <name type="common">White-tailed deer</name>
    <dbReference type="NCBI Taxonomy" id="9874"/>
    <lineage>
        <taxon>Eukaryota</taxon>
        <taxon>Metazoa</taxon>
        <taxon>Chordata</taxon>
        <taxon>Craniata</taxon>
        <taxon>Vertebrata</taxon>
        <taxon>Euteleostomi</taxon>
        <taxon>Mammalia</taxon>
        <taxon>Eutheria</taxon>
        <taxon>Laurasiatheria</taxon>
        <taxon>Artiodactyla</taxon>
        <taxon>Ruminantia</taxon>
        <taxon>Pecora</taxon>
        <taxon>Cervidae</taxon>
        <taxon>Odocoileinae</taxon>
        <taxon>Odocoileus</taxon>
    </lineage>
</organism>
<evidence type="ECO:0000256" key="2">
    <source>
        <dbReference type="ARBA" id="ARBA00007447"/>
    </source>
</evidence>
<dbReference type="PROSITE" id="PS51767">
    <property type="entry name" value="PEPTIDASE_A1"/>
    <property type="match status" value="1"/>
</dbReference>
<gene>
    <name evidence="8" type="primary">LOC110148778</name>
</gene>
<name>A0A6J0YZJ2_ODOVR</name>
<evidence type="ECO:0000256" key="5">
    <source>
        <dbReference type="RuleBase" id="RU000454"/>
    </source>
</evidence>
<dbReference type="Pfam" id="PF00026">
    <property type="entry name" value="Asp"/>
    <property type="match status" value="1"/>
</dbReference>
<dbReference type="PRINTS" id="PR00792">
    <property type="entry name" value="PEPSIN"/>
</dbReference>
<dbReference type="GO" id="GO:0005576">
    <property type="term" value="C:extracellular region"/>
    <property type="evidence" value="ECO:0007669"/>
    <property type="project" value="UniProtKB-SubCell"/>
</dbReference>
<proteinExistence type="inferred from homology"/>
<evidence type="ECO:0000256" key="1">
    <source>
        <dbReference type="ARBA" id="ARBA00004239"/>
    </source>
</evidence>
<dbReference type="InterPro" id="IPR001969">
    <property type="entry name" value="Aspartic_peptidase_AS"/>
</dbReference>
<evidence type="ECO:0000256" key="3">
    <source>
        <dbReference type="PIRSR" id="PIRSR601461-1"/>
    </source>
</evidence>
<evidence type="ECO:0000256" key="4">
    <source>
        <dbReference type="PIRSR" id="PIRSR601461-2"/>
    </source>
</evidence>
<comment type="subcellular location">
    <subcellularLocation>
        <location evidence="1">Secreted</location>
        <location evidence="1">Extracellular space</location>
    </subcellularLocation>
</comment>